<dbReference type="OrthoDB" id="3173471at2"/>
<evidence type="ECO:0000313" key="2">
    <source>
        <dbReference type="Proteomes" id="UP000469763"/>
    </source>
</evidence>
<proteinExistence type="predicted"/>
<dbReference type="PROSITE" id="PS51257">
    <property type="entry name" value="PROKAR_LIPOPROTEIN"/>
    <property type="match status" value="1"/>
</dbReference>
<dbReference type="Proteomes" id="UP000469763">
    <property type="component" value="Unassembled WGS sequence"/>
</dbReference>
<comment type="caution">
    <text evidence="1">The sequence shown here is derived from an EMBL/GenBank/DDBJ whole genome shotgun (WGS) entry which is preliminary data.</text>
</comment>
<protein>
    <recommendedName>
        <fullName evidence="3">DUF559 domain-containing protein</fullName>
    </recommendedName>
</protein>
<evidence type="ECO:0000313" key="1">
    <source>
        <dbReference type="EMBL" id="NEG78153.1"/>
    </source>
</evidence>
<evidence type="ECO:0008006" key="3">
    <source>
        <dbReference type="Google" id="ProtNLM"/>
    </source>
</evidence>
<sequence>MFEFRQEPSTSHIMRHASWATNQSAVAACRSLNAAVRRDLTYGLSTATNLLGRQVPRSFPQQDGRPFAIFPEPSAVRRAGMAERRAWRPLGAPGAIITVNGIQCTSPAATLCHMAACCSLTDLVVLGDSFLCRDRTLRRMTIDDLQQFLDRAGRFVGRPDIIRAMGLLRPNTDSPAETLLRLDALRHGLPCPQTDVVIAKEPWEIRLDMGWPPYRIGLEYQGSHHRDQYEADVDRVNAVLATGWIVFQATATTARDPRLAYQLFENVANALRNAGAPIGHAYVEPLTVLQLTDPVRGRPRKTRHDICPLTTEERFF</sequence>
<reference evidence="1 2" key="1">
    <citation type="submission" date="2019-10" db="EMBL/GenBank/DDBJ databases">
        <title>Bifidobacterium from non-human primates.</title>
        <authorList>
            <person name="Modesto M."/>
        </authorList>
    </citation>
    <scope>NUCLEOTIDE SEQUENCE [LARGE SCALE GENOMIC DNA]</scope>
    <source>
        <strain evidence="1 2">TREC</strain>
    </source>
</reference>
<organism evidence="1 2">
    <name type="scientific">Bifidobacterium avesanii</name>
    <dbReference type="NCBI Taxonomy" id="1798157"/>
    <lineage>
        <taxon>Bacteria</taxon>
        <taxon>Bacillati</taxon>
        <taxon>Actinomycetota</taxon>
        <taxon>Actinomycetes</taxon>
        <taxon>Bifidobacteriales</taxon>
        <taxon>Bifidobacteriaceae</taxon>
        <taxon>Bifidobacterium</taxon>
    </lineage>
</organism>
<dbReference type="EMBL" id="WHZY01000004">
    <property type="protein sequence ID" value="NEG78153.1"/>
    <property type="molecule type" value="Genomic_DNA"/>
</dbReference>
<accession>A0A7K3TIR5</accession>
<dbReference type="RefSeq" id="WP_152349741.1">
    <property type="nucleotide sequence ID" value="NZ_WBSN01000002.1"/>
</dbReference>
<dbReference type="AlphaFoldDB" id="A0A7K3TIR5"/>
<name>A0A7K3TIR5_9BIFI</name>
<keyword evidence="2" id="KW-1185">Reference proteome</keyword>
<gene>
    <name evidence="1" type="ORF">GFD22_04070</name>
</gene>